<dbReference type="OrthoDB" id="389190at2759"/>
<organism evidence="1 2">
    <name type="scientific">Plasmodium cynomolgi (strain B)</name>
    <dbReference type="NCBI Taxonomy" id="1120755"/>
    <lineage>
        <taxon>Eukaryota</taxon>
        <taxon>Sar</taxon>
        <taxon>Alveolata</taxon>
        <taxon>Apicomplexa</taxon>
        <taxon>Aconoidasida</taxon>
        <taxon>Haemosporida</taxon>
        <taxon>Plasmodiidae</taxon>
        <taxon>Plasmodium</taxon>
        <taxon>Plasmodium (Plasmodium)</taxon>
    </lineage>
</organism>
<evidence type="ECO:0000313" key="1">
    <source>
        <dbReference type="EMBL" id="GAB70018.1"/>
    </source>
</evidence>
<dbReference type="GeneID" id="14696560"/>
<dbReference type="AlphaFoldDB" id="K6UP29"/>
<protein>
    <recommendedName>
        <fullName evidence="3">CYIR protein</fullName>
    </recommendedName>
</protein>
<reference evidence="1 2" key="1">
    <citation type="journal article" date="2012" name="Nat. Genet.">
        <title>Plasmodium cynomolgi genome sequences provide insight into Plasmodium vivax and the monkey malaria clade.</title>
        <authorList>
            <person name="Tachibana S."/>
            <person name="Sullivan S.A."/>
            <person name="Kawai S."/>
            <person name="Nakamura S."/>
            <person name="Kim H.R."/>
            <person name="Goto N."/>
            <person name="Arisue N."/>
            <person name="Palacpac N.M.Q."/>
            <person name="Honma H."/>
            <person name="Yagi M."/>
            <person name="Tougan T."/>
            <person name="Katakai Y."/>
            <person name="Kaneko O."/>
            <person name="Mita T."/>
            <person name="Kita K."/>
            <person name="Yasutomi Y."/>
            <person name="Sutton P.L."/>
            <person name="Shakhbatyan R."/>
            <person name="Horii T."/>
            <person name="Yasunaga T."/>
            <person name="Barnwell J.W."/>
            <person name="Escalante A.A."/>
            <person name="Carlton J.M."/>
            <person name="Tanabe K."/>
        </authorList>
    </citation>
    <scope>NUCLEOTIDE SEQUENCE [LARGE SCALE GENOMIC DNA]</scope>
    <source>
        <strain evidence="1 2">B</strain>
    </source>
</reference>
<proteinExistence type="predicted"/>
<feature type="non-terminal residue" evidence="1">
    <location>
        <position position="1"/>
    </location>
</feature>
<gene>
    <name evidence="1" type="ORF">PCYB_007670</name>
</gene>
<evidence type="ECO:0000313" key="2">
    <source>
        <dbReference type="Proteomes" id="UP000006319"/>
    </source>
</evidence>
<dbReference type="Proteomes" id="UP000006319">
    <property type="component" value="Unassembled WGS sequence"/>
</dbReference>
<dbReference type="KEGG" id="pcy:PCYB_007670"/>
<dbReference type="InterPro" id="IPR008780">
    <property type="entry name" value="Plasmodium_Vir"/>
</dbReference>
<sequence length="214" mass="24507">DKIYPLVLETNVFSTIINKTIYKQLNDNNIVGFTVCPGHYNLIDLHRFKKYKLLFDYSKDYRYIEEHTSRGQTPCDNYYKNYINEYISENPNETLSSFSCTLSKNHETILEQPTAHETQEHVQHQDNVEITKAQDSVIHHNTVDGSTLGREPSSGIHQNIENMHPVSIENNAEGGHSKSITSSAVPLLGVPFISFLLYRVTGNIIKIHKIIIFI</sequence>
<name>K6UP29_PLACD</name>
<dbReference type="VEuPathDB" id="PlasmoDB:PCYB_007670"/>
<evidence type="ECO:0008006" key="3">
    <source>
        <dbReference type="Google" id="ProtNLM"/>
    </source>
</evidence>
<dbReference type="OMA" id="IHQNIEN"/>
<dbReference type="Pfam" id="PF05795">
    <property type="entry name" value="Plasmodium_Vir"/>
    <property type="match status" value="1"/>
</dbReference>
<keyword evidence="2" id="KW-1185">Reference proteome</keyword>
<dbReference type="EMBL" id="DF158525">
    <property type="protein sequence ID" value="GAB70018.1"/>
    <property type="molecule type" value="Genomic_DNA"/>
</dbReference>
<accession>K6UP29</accession>
<dbReference type="RefSeq" id="XP_004228236.1">
    <property type="nucleotide sequence ID" value="XM_004228188.1"/>
</dbReference>